<name>A0ABW0R0N6_9BACL</name>
<proteinExistence type="predicted"/>
<protein>
    <submittedName>
        <fullName evidence="2">Uncharacterized protein</fullName>
    </submittedName>
</protein>
<sequence length="85" mass="9975">MSKFIERWEKTRQRGKRSYILKYGVLYIGMITTLLITIPELIHNGKLTITYFVARLLIFPTVGAMIVGQRWDSREQKYAKLKANP</sequence>
<keyword evidence="1" id="KW-1133">Transmembrane helix</keyword>
<keyword evidence="1" id="KW-0472">Membrane</keyword>
<reference evidence="3" key="1">
    <citation type="journal article" date="2019" name="Int. J. Syst. Evol. Microbiol.">
        <title>The Global Catalogue of Microorganisms (GCM) 10K type strain sequencing project: providing services to taxonomists for standard genome sequencing and annotation.</title>
        <authorList>
            <consortium name="The Broad Institute Genomics Platform"/>
            <consortium name="The Broad Institute Genome Sequencing Center for Infectious Disease"/>
            <person name="Wu L."/>
            <person name="Ma J."/>
        </authorList>
    </citation>
    <scope>NUCLEOTIDE SEQUENCE [LARGE SCALE GENOMIC DNA]</scope>
    <source>
        <strain evidence="3">CGMCC 1.18578</strain>
    </source>
</reference>
<keyword evidence="1" id="KW-0812">Transmembrane</keyword>
<gene>
    <name evidence="2" type="ORF">ACFPQ4_12470</name>
</gene>
<dbReference type="EMBL" id="JBHSNC010000038">
    <property type="protein sequence ID" value="MFC5530243.1"/>
    <property type="molecule type" value="Genomic_DNA"/>
</dbReference>
<dbReference type="RefSeq" id="WP_378112182.1">
    <property type="nucleotide sequence ID" value="NZ_JBHSNC010000038.1"/>
</dbReference>
<keyword evidence="3" id="KW-1185">Reference proteome</keyword>
<feature type="transmembrane region" description="Helical" evidence="1">
    <location>
        <begin position="48"/>
        <end position="67"/>
    </location>
</feature>
<dbReference type="Proteomes" id="UP001596108">
    <property type="component" value="Unassembled WGS sequence"/>
</dbReference>
<comment type="caution">
    <text evidence="2">The sequence shown here is derived from an EMBL/GenBank/DDBJ whole genome shotgun (WGS) entry which is preliminary data.</text>
</comment>
<organism evidence="2 3">
    <name type="scientific">Cohnella yongneupensis</name>
    <dbReference type="NCBI Taxonomy" id="425006"/>
    <lineage>
        <taxon>Bacteria</taxon>
        <taxon>Bacillati</taxon>
        <taxon>Bacillota</taxon>
        <taxon>Bacilli</taxon>
        <taxon>Bacillales</taxon>
        <taxon>Paenibacillaceae</taxon>
        <taxon>Cohnella</taxon>
    </lineage>
</organism>
<evidence type="ECO:0000313" key="3">
    <source>
        <dbReference type="Proteomes" id="UP001596108"/>
    </source>
</evidence>
<feature type="transmembrane region" description="Helical" evidence="1">
    <location>
        <begin position="20"/>
        <end position="42"/>
    </location>
</feature>
<evidence type="ECO:0000313" key="2">
    <source>
        <dbReference type="EMBL" id="MFC5530243.1"/>
    </source>
</evidence>
<accession>A0ABW0R0N6</accession>
<evidence type="ECO:0000256" key="1">
    <source>
        <dbReference type="SAM" id="Phobius"/>
    </source>
</evidence>